<dbReference type="OrthoDB" id="9801454at2"/>
<comment type="caution">
    <text evidence="2">The sequence shown here is derived from an EMBL/GenBank/DDBJ whole genome shotgun (WGS) entry which is preliminary data.</text>
</comment>
<dbReference type="EMBL" id="QFFI01000005">
    <property type="protein sequence ID" value="PWG64592.1"/>
    <property type="molecule type" value="Genomic_DNA"/>
</dbReference>
<dbReference type="Proteomes" id="UP000245474">
    <property type="component" value="Unassembled WGS sequence"/>
</dbReference>
<protein>
    <submittedName>
        <fullName evidence="2">Competence/damage-inducible protein A</fullName>
    </submittedName>
</protein>
<sequence length="255" mass="28403">MPQFGLIVIGDELLSGKRRDKHFPHLVALLAERGLELHWVRFISDDAGLITRTLSETFASGDVVFSCGGIGATPDDRTRQCAAEALGVPLAIHPEGQRELEARFGRPVEPARRLRLVEFPEGAELVPNPVNRVPGFAIREHYFLPGFPNMAWPMMAWVLDTHYRDIQAPGSQLEQVIAVDGARESDVIPLMERFVAAHPELRLSCLPNTLESGFRLELGLRGAPEAVRSGMDELRREVEALGFPWRDVDLRSTPD</sequence>
<accession>A0A2U2N683</accession>
<dbReference type="InterPro" id="IPR050101">
    <property type="entry name" value="CinA"/>
</dbReference>
<name>A0A2U2N683_9GAMM</name>
<dbReference type="Gene3D" id="3.40.980.10">
    <property type="entry name" value="MoaB/Mog-like domain"/>
    <property type="match status" value="1"/>
</dbReference>
<dbReference type="SMART" id="SM00852">
    <property type="entry name" value="MoCF_biosynth"/>
    <property type="match status" value="1"/>
</dbReference>
<dbReference type="PANTHER" id="PTHR13939">
    <property type="entry name" value="NICOTINAMIDE-NUCLEOTIDE AMIDOHYDROLASE PNCC"/>
    <property type="match status" value="1"/>
</dbReference>
<dbReference type="RefSeq" id="WP_109676698.1">
    <property type="nucleotide sequence ID" value="NZ_CP086615.1"/>
</dbReference>
<keyword evidence="3" id="KW-1185">Reference proteome</keyword>
<feature type="domain" description="MoaB/Mog" evidence="1">
    <location>
        <begin position="5"/>
        <end position="166"/>
    </location>
</feature>
<evidence type="ECO:0000313" key="2">
    <source>
        <dbReference type="EMBL" id="PWG64592.1"/>
    </source>
</evidence>
<dbReference type="CDD" id="cd00885">
    <property type="entry name" value="cinA"/>
    <property type="match status" value="1"/>
</dbReference>
<gene>
    <name evidence="2" type="ORF">DEM34_04495</name>
</gene>
<evidence type="ECO:0000259" key="1">
    <source>
        <dbReference type="SMART" id="SM00852"/>
    </source>
</evidence>
<reference evidence="2 3" key="1">
    <citation type="submission" date="2018-05" db="EMBL/GenBank/DDBJ databases">
        <title>Spiribacter halobius sp. nov., a moderately halophilic bacterium isolated from marine solar saltern.</title>
        <authorList>
            <person name="Zheng W.-S."/>
            <person name="Lu D.-C."/>
            <person name="Du Z.-J."/>
        </authorList>
    </citation>
    <scope>NUCLEOTIDE SEQUENCE [LARGE SCALE GENOMIC DNA]</scope>
    <source>
        <strain evidence="2 3">E85</strain>
    </source>
</reference>
<evidence type="ECO:0000313" key="3">
    <source>
        <dbReference type="Proteomes" id="UP000245474"/>
    </source>
</evidence>
<dbReference type="SUPFAM" id="SSF53218">
    <property type="entry name" value="Molybdenum cofactor biosynthesis proteins"/>
    <property type="match status" value="1"/>
</dbReference>
<dbReference type="PANTHER" id="PTHR13939:SF0">
    <property type="entry name" value="NMN AMIDOHYDROLASE-LIKE PROTEIN YFAY"/>
    <property type="match status" value="1"/>
</dbReference>
<proteinExistence type="predicted"/>
<dbReference type="Pfam" id="PF00994">
    <property type="entry name" value="MoCF_biosynth"/>
    <property type="match status" value="1"/>
</dbReference>
<dbReference type="InterPro" id="IPR001453">
    <property type="entry name" value="MoaB/Mog_dom"/>
</dbReference>
<dbReference type="AlphaFoldDB" id="A0A2U2N683"/>
<organism evidence="2 3">
    <name type="scientific">Sediminicurvatus halobius</name>
    <dbReference type="NCBI Taxonomy" id="2182432"/>
    <lineage>
        <taxon>Bacteria</taxon>
        <taxon>Pseudomonadati</taxon>
        <taxon>Pseudomonadota</taxon>
        <taxon>Gammaproteobacteria</taxon>
        <taxon>Chromatiales</taxon>
        <taxon>Ectothiorhodospiraceae</taxon>
        <taxon>Sediminicurvatus</taxon>
    </lineage>
</organism>
<dbReference type="InterPro" id="IPR036425">
    <property type="entry name" value="MoaB/Mog-like_dom_sf"/>
</dbReference>